<dbReference type="Pfam" id="PF13509">
    <property type="entry name" value="S1_2"/>
    <property type="match status" value="2"/>
</dbReference>
<dbReference type="InterPro" id="IPR039566">
    <property type="entry name" value="CvfB_S1_st"/>
</dbReference>
<evidence type="ECO:0000313" key="4">
    <source>
        <dbReference type="Proteomes" id="UP000516160"/>
    </source>
</evidence>
<dbReference type="PANTHER" id="PTHR37296">
    <property type="entry name" value="CONSERVED VIRULENCE FACTOR B"/>
    <property type="match status" value="1"/>
</dbReference>
<dbReference type="PIRSF" id="PIRSF012524">
    <property type="entry name" value="YitL_S1"/>
    <property type="match status" value="1"/>
</dbReference>
<reference evidence="3 4" key="1">
    <citation type="submission" date="2020-07" db="EMBL/GenBank/DDBJ databases">
        <title>Alkalicella. sp. LB2 genome.</title>
        <authorList>
            <person name="Postec A."/>
            <person name="Quemeneur M."/>
        </authorList>
    </citation>
    <scope>NUCLEOTIDE SEQUENCE [LARGE SCALE GENOMIC DNA]</scope>
    <source>
        <strain evidence="3 4">LB2</strain>
    </source>
</reference>
<dbReference type="InterPro" id="IPR012340">
    <property type="entry name" value="NA-bd_OB-fold"/>
</dbReference>
<proteinExistence type="inferred from homology"/>
<sequence>MIRLGEKQTLVAIRKSSVGMYLSSREDDFAEEVLLPNSQVPAELEEGNEIEVFIYRDSEDRIIATPKKPRITLDEVTALKVKEVTKIGAWLDWGLPKDLLLPYKEQKGDVEAGKYYMVGLYIDNSDRLCATMRLYDFLRTDSPYQKDDKIKGVIYDVNNDLGALVAVDYKFNGLIPRKELFEDYKVGDIVEARVTKVREDGKLDLSLREKSYIQMDIDAEFIQEKLDENGGILLLNDKSSPELIKEQLNMSKGAFKKAVGKLLKENKIKFIENGIEKI</sequence>
<keyword evidence="4" id="KW-1185">Reference proteome</keyword>
<dbReference type="SMART" id="SM00316">
    <property type="entry name" value="S1"/>
    <property type="match status" value="1"/>
</dbReference>
<evidence type="ECO:0000313" key="3">
    <source>
        <dbReference type="EMBL" id="QNO15458.1"/>
    </source>
</evidence>
<dbReference type="Pfam" id="PF00575">
    <property type="entry name" value="S1"/>
    <property type="match status" value="1"/>
</dbReference>
<dbReference type="PROSITE" id="PS50126">
    <property type="entry name" value="S1"/>
    <property type="match status" value="1"/>
</dbReference>
<protein>
    <submittedName>
        <fullName evidence="3">S1 RNA-binding domain-containing protein</fullName>
    </submittedName>
</protein>
<dbReference type="InterPro" id="IPR003029">
    <property type="entry name" value="S1_domain"/>
</dbReference>
<dbReference type="InterPro" id="IPR040764">
    <property type="entry name" value="CvfB_WH"/>
</dbReference>
<feature type="domain" description="S1 motif" evidence="2">
    <location>
        <begin position="147"/>
        <end position="208"/>
    </location>
</feature>
<dbReference type="PANTHER" id="PTHR37296:SF1">
    <property type="entry name" value="CONSERVED VIRULENCE FACTOR B"/>
    <property type="match status" value="1"/>
</dbReference>
<dbReference type="Proteomes" id="UP000516160">
    <property type="component" value="Chromosome"/>
</dbReference>
<dbReference type="AlphaFoldDB" id="A0A7G9W9U6"/>
<evidence type="ECO:0000256" key="1">
    <source>
        <dbReference type="PIRNR" id="PIRNR012524"/>
    </source>
</evidence>
<dbReference type="Gene3D" id="2.40.50.140">
    <property type="entry name" value="Nucleic acid-binding proteins"/>
    <property type="match status" value="2"/>
</dbReference>
<dbReference type="KEGG" id="acae:HYG86_12120"/>
<dbReference type="EMBL" id="CP058559">
    <property type="protein sequence ID" value="QNO15458.1"/>
    <property type="molecule type" value="Genomic_DNA"/>
</dbReference>
<accession>A0A7G9W9U6</accession>
<dbReference type="InterPro" id="IPR036388">
    <property type="entry name" value="WH-like_DNA-bd_sf"/>
</dbReference>
<name>A0A7G9W9U6_ALKCA</name>
<dbReference type="SUPFAM" id="SSF50249">
    <property type="entry name" value="Nucleic acid-binding proteins"/>
    <property type="match status" value="1"/>
</dbReference>
<dbReference type="Gene3D" id="1.10.10.10">
    <property type="entry name" value="Winged helix-like DNA-binding domain superfamily/Winged helix DNA-binding domain"/>
    <property type="match status" value="1"/>
</dbReference>
<dbReference type="GO" id="GO:0003676">
    <property type="term" value="F:nucleic acid binding"/>
    <property type="evidence" value="ECO:0007669"/>
    <property type="project" value="InterPro"/>
</dbReference>
<dbReference type="InterPro" id="IPR014464">
    <property type="entry name" value="CvfB_fam"/>
</dbReference>
<gene>
    <name evidence="3" type="ORF">HYG86_12120</name>
</gene>
<organism evidence="3 4">
    <name type="scientific">Alkalicella caledoniensis</name>
    <dbReference type="NCBI Taxonomy" id="2731377"/>
    <lineage>
        <taxon>Bacteria</taxon>
        <taxon>Bacillati</taxon>
        <taxon>Bacillota</taxon>
        <taxon>Clostridia</taxon>
        <taxon>Eubacteriales</taxon>
        <taxon>Proteinivoracaceae</taxon>
        <taxon>Alkalicella</taxon>
    </lineage>
</organism>
<evidence type="ECO:0000259" key="2">
    <source>
        <dbReference type="PROSITE" id="PS50126"/>
    </source>
</evidence>
<dbReference type="Pfam" id="PF17783">
    <property type="entry name" value="WHD_CvfB"/>
    <property type="match status" value="1"/>
</dbReference>
<comment type="similarity">
    <text evidence="1">Belongs to the CvfB family.</text>
</comment>
<dbReference type="RefSeq" id="WP_213165821.1">
    <property type="nucleotide sequence ID" value="NZ_CP058559.1"/>
</dbReference>